<feature type="domain" description="HTH lysR-type" evidence="1">
    <location>
        <begin position="9"/>
        <end position="46"/>
    </location>
</feature>
<proteinExistence type="predicted"/>
<dbReference type="InterPro" id="IPR036388">
    <property type="entry name" value="WH-like_DNA-bd_sf"/>
</dbReference>
<dbReference type="AlphaFoldDB" id="A0A242MT38"/>
<dbReference type="Pfam" id="PF00126">
    <property type="entry name" value="HTH_1"/>
    <property type="match status" value="1"/>
</dbReference>
<dbReference type="GO" id="GO:0003700">
    <property type="term" value="F:DNA-binding transcription factor activity"/>
    <property type="evidence" value="ECO:0007669"/>
    <property type="project" value="InterPro"/>
</dbReference>
<name>A0A242MT38_CABSO</name>
<evidence type="ECO:0000313" key="3">
    <source>
        <dbReference type="Proteomes" id="UP000194546"/>
    </source>
</evidence>
<dbReference type="PROSITE" id="PS50931">
    <property type="entry name" value="HTH_LYSR"/>
    <property type="match status" value="1"/>
</dbReference>
<reference evidence="2 3" key="1">
    <citation type="submission" date="2017-03" db="EMBL/GenBank/DDBJ databases">
        <title>Genome analysis of strain PAMC 26510.</title>
        <authorList>
            <person name="Oh H.-M."/>
            <person name="Yang J.-A."/>
        </authorList>
    </citation>
    <scope>NUCLEOTIDE SEQUENCE [LARGE SCALE GENOMIC DNA]</scope>
    <source>
        <strain evidence="2 3">PAMC 26510</strain>
    </source>
</reference>
<comment type="caution">
    <text evidence="2">The sequence shown here is derived from an EMBL/GenBank/DDBJ whole genome shotgun (WGS) entry which is preliminary data.</text>
</comment>
<accession>A0A242MT38</accession>
<dbReference type="InterPro" id="IPR036390">
    <property type="entry name" value="WH_DNA-bd_sf"/>
</dbReference>
<gene>
    <name evidence="2" type="ORF">PAMC26510_16385</name>
</gene>
<sequence>MRANGITKDRLAAIGIFIRVVDSGSFSATARHYDVGQPAVSTAIAA</sequence>
<evidence type="ECO:0000259" key="1">
    <source>
        <dbReference type="PROSITE" id="PS50931"/>
    </source>
</evidence>
<organism evidence="2 3">
    <name type="scientific">Caballeronia sordidicola</name>
    <name type="common">Burkholderia sordidicola</name>
    <dbReference type="NCBI Taxonomy" id="196367"/>
    <lineage>
        <taxon>Bacteria</taxon>
        <taxon>Pseudomonadati</taxon>
        <taxon>Pseudomonadota</taxon>
        <taxon>Betaproteobacteria</taxon>
        <taxon>Burkholderiales</taxon>
        <taxon>Burkholderiaceae</taxon>
        <taxon>Caballeronia</taxon>
    </lineage>
</organism>
<dbReference type="EMBL" id="NBTY01000085">
    <property type="protein sequence ID" value="OTP74417.1"/>
    <property type="molecule type" value="Genomic_DNA"/>
</dbReference>
<dbReference type="SUPFAM" id="SSF46785">
    <property type="entry name" value="Winged helix' DNA-binding domain"/>
    <property type="match status" value="1"/>
</dbReference>
<dbReference type="Proteomes" id="UP000194546">
    <property type="component" value="Unassembled WGS sequence"/>
</dbReference>
<dbReference type="InterPro" id="IPR000847">
    <property type="entry name" value="LysR_HTH_N"/>
</dbReference>
<dbReference type="Gene3D" id="1.10.10.10">
    <property type="entry name" value="Winged helix-like DNA-binding domain superfamily/Winged helix DNA-binding domain"/>
    <property type="match status" value="1"/>
</dbReference>
<evidence type="ECO:0000313" key="2">
    <source>
        <dbReference type="EMBL" id="OTP74417.1"/>
    </source>
</evidence>
<protein>
    <recommendedName>
        <fullName evidence="1">HTH lysR-type domain-containing protein</fullName>
    </recommendedName>
</protein>